<feature type="signal peptide" evidence="10">
    <location>
        <begin position="1"/>
        <end position="17"/>
    </location>
</feature>
<evidence type="ECO:0000259" key="11">
    <source>
        <dbReference type="SMART" id="SM00645"/>
    </source>
</evidence>
<keyword evidence="7" id="KW-1015">Disulfide bond</keyword>
<evidence type="ECO:0000313" key="13">
    <source>
        <dbReference type="WBParaSite" id="HCON_00005380-00001"/>
    </source>
</evidence>
<dbReference type="Proteomes" id="UP000025227">
    <property type="component" value="Unplaced"/>
</dbReference>
<dbReference type="CDD" id="cd02620">
    <property type="entry name" value="Peptidase_C1A_CathepsinB"/>
    <property type="match status" value="1"/>
</dbReference>
<evidence type="ECO:0000256" key="7">
    <source>
        <dbReference type="ARBA" id="ARBA00023157"/>
    </source>
</evidence>
<dbReference type="GO" id="GO:0006508">
    <property type="term" value="P:proteolysis"/>
    <property type="evidence" value="ECO:0007669"/>
    <property type="project" value="UniProtKB-KW"/>
</dbReference>
<dbReference type="InterPro" id="IPR000169">
    <property type="entry name" value="Pept_cys_AS"/>
</dbReference>
<evidence type="ECO:0000256" key="4">
    <source>
        <dbReference type="ARBA" id="ARBA00022801"/>
    </source>
</evidence>
<accession>A0A7I4XTS4</accession>
<comment type="function">
    <text evidence="9">Expression of the protease correlates with blood-feeding and suggests a role for the protease in blood digestion.</text>
</comment>
<organism evidence="12 13">
    <name type="scientific">Haemonchus contortus</name>
    <name type="common">Barber pole worm</name>
    <dbReference type="NCBI Taxonomy" id="6289"/>
    <lineage>
        <taxon>Eukaryota</taxon>
        <taxon>Metazoa</taxon>
        <taxon>Ecdysozoa</taxon>
        <taxon>Nematoda</taxon>
        <taxon>Chromadorea</taxon>
        <taxon>Rhabditida</taxon>
        <taxon>Rhabditina</taxon>
        <taxon>Rhabditomorpha</taxon>
        <taxon>Strongyloidea</taxon>
        <taxon>Trichostrongylidae</taxon>
        <taxon>Haemonchus</taxon>
    </lineage>
</organism>
<dbReference type="InterPro" id="IPR000668">
    <property type="entry name" value="Peptidase_C1A_C"/>
</dbReference>
<keyword evidence="3 10" id="KW-0732">Signal</keyword>
<dbReference type="PROSITE" id="PS00640">
    <property type="entry name" value="THIOL_PROTEASE_ASN"/>
    <property type="match status" value="1"/>
</dbReference>
<reference evidence="13" key="1">
    <citation type="submission" date="2020-12" db="UniProtKB">
        <authorList>
            <consortium name="WormBaseParasite"/>
        </authorList>
    </citation>
    <scope>IDENTIFICATION</scope>
    <source>
        <strain evidence="13">MHco3</strain>
    </source>
</reference>
<keyword evidence="12" id="KW-1185">Reference proteome</keyword>
<dbReference type="FunFam" id="3.90.70.10:FF:000031">
    <property type="entry name" value="Cathepsin B"/>
    <property type="match status" value="1"/>
</dbReference>
<evidence type="ECO:0000256" key="10">
    <source>
        <dbReference type="SAM" id="SignalP"/>
    </source>
</evidence>
<dbReference type="OrthoDB" id="10058785at2759"/>
<dbReference type="Pfam" id="PF00112">
    <property type="entry name" value="Peptidase_C1"/>
    <property type="match status" value="1"/>
</dbReference>
<evidence type="ECO:0000256" key="8">
    <source>
        <dbReference type="ARBA" id="ARBA00023180"/>
    </source>
</evidence>
<evidence type="ECO:0000256" key="9">
    <source>
        <dbReference type="ARBA" id="ARBA00057399"/>
    </source>
</evidence>
<feature type="domain" description="Peptidase C1A papain C-terminal" evidence="11">
    <location>
        <begin position="87"/>
        <end position="337"/>
    </location>
</feature>
<dbReference type="SMART" id="SM00645">
    <property type="entry name" value="Pept_C1"/>
    <property type="match status" value="1"/>
</dbReference>
<dbReference type="Gene3D" id="3.90.70.10">
    <property type="entry name" value="Cysteine proteinases"/>
    <property type="match status" value="1"/>
</dbReference>
<dbReference type="WBParaSite" id="HCON_00005380-00001">
    <property type="protein sequence ID" value="HCON_00005380-00001"/>
    <property type="gene ID" value="HCON_00005380"/>
</dbReference>
<dbReference type="AlphaFoldDB" id="A0A7I4XTS4"/>
<dbReference type="InterPro" id="IPR025660">
    <property type="entry name" value="Pept_his_AS"/>
</dbReference>
<keyword evidence="5" id="KW-0788">Thiol protease</keyword>
<protein>
    <submittedName>
        <fullName evidence="13">Cysteine proteinase</fullName>
    </submittedName>
</protein>
<proteinExistence type="inferred from homology"/>
<dbReference type="InterPro" id="IPR025661">
    <property type="entry name" value="Pept_asp_AS"/>
</dbReference>
<dbReference type="PRINTS" id="PR00705">
    <property type="entry name" value="PAPAIN"/>
</dbReference>
<dbReference type="SUPFAM" id="SSF54001">
    <property type="entry name" value="Cysteine proteinases"/>
    <property type="match status" value="1"/>
</dbReference>
<comment type="similarity">
    <text evidence="1">Belongs to the peptidase C1 family.</text>
</comment>
<keyword evidence="2" id="KW-0645">Protease</keyword>
<evidence type="ECO:0000313" key="12">
    <source>
        <dbReference type="Proteomes" id="UP000025227"/>
    </source>
</evidence>
<dbReference type="GO" id="GO:0008234">
    <property type="term" value="F:cysteine-type peptidase activity"/>
    <property type="evidence" value="ECO:0007669"/>
    <property type="project" value="UniProtKB-KW"/>
</dbReference>
<sequence length="343" mass="38444">MRYLVLTLCAYLCAASGASINAAQEIPLEAQTLTGEPLVAYLRKNQNLFEVNSEPTPNFEQKIMDIKFKNQKLDFVVKNDPEPNEDIPEEYDPREKFKCSTFYIRDQANCGSCWAVSTAAAISDRICIATNGEKQVNISSTDILTCCNPQCGFGCGGGWSIRAWEYFVYEGVVSGGEYLSKGVCRPYPIHPCGRHGNDTYYGECPREAATPPCKKKCQPGYKKIFRMDKRQGKVAYGVEPKEEAIQREILRHGPVVASFAVYEDFSLYKTGVYKHTAGALRGYHAVKMMGWGVDSKTKAKYWLIANSWHNDWGENGYFRFIRGINDCEIEDTVAAGIVDVDSL</sequence>
<dbReference type="OMA" id="WRNWGEN"/>
<keyword evidence="6" id="KW-0865">Zymogen</keyword>
<evidence type="ECO:0000256" key="3">
    <source>
        <dbReference type="ARBA" id="ARBA00022729"/>
    </source>
</evidence>
<dbReference type="PROSITE" id="PS00639">
    <property type="entry name" value="THIOL_PROTEASE_HIS"/>
    <property type="match status" value="1"/>
</dbReference>
<dbReference type="PANTHER" id="PTHR12411">
    <property type="entry name" value="CYSTEINE PROTEASE FAMILY C1-RELATED"/>
    <property type="match status" value="1"/>
</dbReference>
<dbReference type="InterPro" id="IPR038765">
    <property type="entry name" value="Papain-like_cys_pep_sf"/>
</dbReference>
<feature type="chain" id="PRO_5029480649" evidence="10">
    <location>
        <begin position="18"/>
        <end position="343"/>
    </location>
</feature>
<dbReference type="InterPro" id="IPR013128">
    <property type="entry name" value="Peptidase_C1A"/>
</dbReference>
<evidence type="ECO:0000256" key="2">
    <source>
        <dbReference type="ARBA" id="ARBA00022670"/>
    </source>
</evidence>
<keyword evidence="8" id="KW-0325">Glycoprotein</keyword>
<dbReference type="PROSITE" id="PS00139">
    <property type="entry name" value="THIOL_PROTEASE_CYS"/>
    <property type="match status" value="1"/>
</dbReference>
<keyword evidence="4" id="KW-0378">Hydrolase</keyword>
<evidence type="ECO:0000256" key="1">
    <source>
        <dbReference type="ARBA" id="ARBA00008455"/>
    </source>
</evidence>
<evidence type="ECO:0000256" key="6">
    <source>
        <dbReference type="ARBA" id="ARBA00023145"/>
    </source>
</evidence>
<evidence type="ECO:0000256" key="5">
    <source>
        <dbReference type="ARBA" id="ARBA00022807"/>
    </source>
</evidence>
<name>A0A7I4XTS4_HAECO</name>